<dbReference type="GeneID" id="94173811"/>
<dbReference type="KEGG" id="lenr:94173811"/>
<evidence type="ECO:0000256" key="1">
    <source>
        <dbReference type="SAM" id="MobiDB-lite"/>
    </source>
</evidence>
<proteinExistence type="predicted"/>
<dbReference type="RefSeq" id="XP_067695542.1">
    <property type="nucleotide sequence ID" value="XM_067838301.1"/>
</dbReference>
<dbReference type="EMBL" id="JAFHKP010000007">
    <property type="protein sequence ID" value="KAG5485278.1"/>
    <property type="molecule type" value="Genomic_DNA"/>
</dbReference>
<sequence length="850" mass="91389">MASPPPPAFGCEEQQSCTFSMHCKRVLHPTLTHQFVVTWPWPVLQRKGQPRVSSGIGAAAGVVGSSATQQENIIIKEEDEEGEEGEEGMPAAPAPGNDASAAACSSGSALWRERRRYGQPTFVLDFSSDPFLGRHETRRAGALLSPGYRCLLPFVELSEPEQLPDRAGVAFWRTVFKPPSRRAHTFLSTSSPTAARLPPYCAELVVGELSAIERVVRERHEMATATSRRHRRTYMKPSFLSRISLGPGTVASPTPLAAGGESNLATERPDIGSQWATREEGLVTERALDQIDPKPSVSAPSPPSRQDAAFAPTTVLAFFFYTIPFRIRWLSQLPGRIVVSLPCEERLLSLHAPHGDGSRGGSASTTEMIAMSQVQSYALPRGVIPLDISEVFDRPFLAVGTAEHGVLLCQLDTSTGAIQGIARWISLRGYGSSLFPVTRLAAVFPARQPKRATDRSTAFPSPPSWTRRADILESLNDGVLVCSSPYEPMAAVVKLGAAAEGVVEDFSVLHGVDTILDVGATVQPALGPLACTVSRKLLRFRVIDSVTEEAERRTATLMKRLDSALADRVTPCLTYDRMTRLEWPLLHVAASPAVLQSFTAKYVSRHSYTKHWQFAVDSANRVVLLDRAVSQYTLHSTFQLCRCDWAAEGGLGAQAGTLTIASPTASGASERQAKAPHAREPEGALGKGDEALADDDHVSTWSLSPSSMQLSSTPAGGQKRPRSAPRASEKKGTSGLAAERRRRATAPFTAAKEERNEGDDEDNASPSKLGLLNALASVIPIEDACSGVVVTCVQDQMMQVAAAHDRNRISLVTWRIRHATPPPAASTSSSASVTVTTALAAHAEADAQPS</sequence>
<keyword evidence="3" id="KW-1185">Reference proteome</keyword>
<gene>
    <name evidence="2" type="ORF">CUR178_06641</name>
</gene>
<feature type="region of interest" description="Disordered" evidence="1">
    <location>
        <begin position="79"/>
        <end position="99"/>
    </location>
</feature>
<feature type="compositionally biased region" description="Basic and acidic residues" evidence="1">
    <location>
        <begin position="671"/>
        <end position="698"/>
    </location>
</feature>
<evidence type="ECO:0000313" key="2">
    <source>
        <dbReference type="EMBL" id="KAG5485278.1"/>
    </source>
</evidence>
<comment type="caution">
    <text evidence="2">The sequence shown here is derived from an EMBL/GenBank/DDBJ whole genome shotgun (WGS) entry which is preliminary data.</text>
</comment>
<organism evidence="2 3">
    <name type="scientific">Leishmania enriettii</name>
    <dbReference type="NCBI Taxonomy" id="5663"/>
    <lineage>
        <taxon>Eukaryota</taxon>
        <taxon>Discoba</taxon>
        <taxon>Euglenozoa</taxon>
        <taxon>Kinetoplastea</taxon>
        <taxon>Metakinetoplastina</taxon>
        <taxon>Trypanosomatida</taxon>
        <taxon>Trypanosomatidae</taxon>
        <taxon>Leishmaniinae</taxon>
        <taxon>Leishmania</taxon>
    </lineage>
</organism>
<dbReference type="Proteomes" id="UP000674179">
    <property type="component" value="Chromosome 7"/>
</dbReference>
<name>A0A836HZD9_LEIEN</name>
<evidence type="ECO:0000313" key="3">
    <source>
        <dbReference type="Proteomes" id="UP000674179"/>
    </source>
</evidence>
<feature type="compositionally biased region" description="Low complexity" evidence="1">
    <location>
        <begin position="88"/>
        <end position="99"/>
    </location>
</feature>
<dbReference type="AlphaFoldDB" id="A0A836HZD9"/>
<feature type="region of interest" description="Disordered" evidence="1">
    <location>
        <begin position="664"/>
        <end position="765"/>
    </location>
</feature>
<feature type="compositionally biased region" description="Low complexity" evidence="1">
    <location>
        <begin position="699"/>
        <end position="714"/>
    </location>
</feature>
<accession>A0A836HZD9</accession>
<dbReference type="OrthoDB" id="273415at2759"/>
<reference evidence="2 3" key="1">
    <citation type="submission" date="2021-02" db="EMBL/GenBank/DDBJ databases">
        <title>Leishmania (Mundinia) enrietti genome sequencing and assembly.</title>
        <authorList>
            <person name="Almutairi H."/>
            <person name="Gatherer D."/>
        </authorList>
    </citation>
    <scope>NUCLEOTIDE SEQUENCE [LARGE SCALE GENOMIC DNA]</scope>
    <source>
        <strain evidence="2">CUR178</strain>
    </source>
</reference>
<protein>
    <submittedName>
        <fullName evidence="2">Uncharacterized protein</fullName>
    </submittedName>
</protein>